<reference evidence="2" key="1">
    <citation type="submission" date="2021-10" db="EMBL/GenBank/DDBJ databases">
        <title>Tropical sea cucumber genome reveals ecological adaptation and Cuvierian tubules defense mechanism.</title>
        <authorList>
            <person name="Chen T."/>
        </authorList>
    </citation>
    <scope>NUCLEOTIDE SEQUENCE</scope>
    <source>
        <strain evidence="2">Nanhai2018</strain>
        <tissue evidence="2">Muscle</tissue>
    </source>
</reference>
<gene>
    <name evidence="2" type="ORF">HOLleu_33884</name>
</gene>
<protein>
    <submittedName>
        <fullName evidence="2">Uncharacterized protein</fullName>
    </submittedName>
</protein>
<evidence type="ECO:0000313" key="3">
    <source>
        <dbReference type="Proteomes" id="UP001152320"/>
    </source>
</evidence>
<dbReference type="Proteomes" id="UP001152320">
    <property type="component" value="Chromosome 17"/>
</dbReference>
<dbReference type="EMBL" id="JAIZAY010000017">
    <property type="protein sequence ID" value="KAJ8026129.1"/>
    <property type="molecule type" value="Genomic_DNA"/>
</dbReference>
<feature type="region of interest" description="Disordered" evidence="1">
    <location>
        <begin position="1"/>
        <end position="23"/>
    </location>
</feature>
<proteinExistence type="predicted"/>
<keyword evidence="3" id="KW-1185">Reference proteome</keyword>
<accession>A0A9Q0YSH0</accession>
<comment type="caution">
    <text evidence="2">The sequence shown here is derived from an EMBL/GenBank/DDBJ whole genome shotgun (WGS) entry which is preliminary data.</text>
</comment>
<name>A0A9Q0YSH0_HOLLE</name>
<organism evidence="2 3">
    <name type="scientific">Holothuria leucospilota</name>
    <name type="common">Black long sea cucumber</name>
    <name type="synonym">Mertensiothuria leucospilota</name>
    <dbReference type="NCBI Taxonomy" id="206669"/>
    <lineage>
        <taxon>Eukaryota</taxon>
        <taxon>Metazoa</taxon>
        <taxon>Echinodermata</taxon>
        <taxon>Eleutherozoa</taxon>
        <taxon>Echinozoa</taxon>
        <taxon>Holothuroidea</taxon>
        <taxon>Aspidochirotacea</taxon>
        <taxon>Aspidochirotida</taxon>
        <taxon>Holothuriidae</taxon>
        <taxon>Holothuria</taxon>
    </lineage>
</organism>
<evidence type="ECO:0000256" key="1">
    <source>
        <dbReference type="SAM" id="MobiDB-lite"/>
    </source>
</evidence>
<dbReference type="AlphaFoldDB" id="A0A9Q0YSH0"/>
<sequence length="117" mass="13471">MAKNRQHLKEVVGLSQSQEDVEDNSIEKDGWLAGDDEGHLDFWRARLQAETKKGTSFTMDPDFAETIYQNFRTMYYLTTDSASYASEAEYITLVLTGKYYSLYVTKLLNDSDGQCHY</sequence>
<evidence type="ECO:0000313" key="2">
    <source>
        <dbReference type="EMBL" id="KAJ8026129.1"/>
    </source>
</evidence>